<proteinExistence type="predicted"/>
<feature type="region of interest" description="Disordered" evidence="1">
    <location>
        <begin position="34"/>
        <end position="53"/>
    </location>
</feature>
<protein>
    <submittedName>
        <fullName evidence="2">Uncharacterized protein</fullName>
    </submittedName>
</protein>
<dbReference type="RefSeq" id="XP_008875972.1">
    <property type="nucleotide sequence ID" value="XM_008877750.1"/>
</dbReference>
<dbReference type="OrthoDB" id="64071at2759"/>
<dbReference type="EMBL" id="KI913981">
    <property type="protein sequence ID" value="ETV95271.1"/>
    <property type="molecule type" value="Genomic_DNA"/>
</dbReference>
<feature type="region of interest" description="Disordered" evidence="1">
    <location>
        <begin position="1"/>
        <end position="28"/>
    </location>
</feature>
<sequence>MDPSLSQAAQSRGVGGRLHSDVRDPQVEEMALPSVGYTKDRYDPDHPDADWGGVVNRTFKKRTFQDHVPTRSHLTPSKGGLFPAIDAPTTLRTTSKRIYDRDIKFVSNDADARDTPFRTGVHQVGPGGRHDCSDWKTSYAAQSNHNQGSHEEKNAPGKVKLLGHDSHRRQLQPLFEVQNKNRSDVLPKLPTEPSSRNSSTMKVEPRRGMCFLSGIGKSLASFDTLQDIKRPTPHIQSGFDNPADKTLLVENHHNVLLGYTGQRRDK</sequence>
<evidence type="ECO:0000313" key="2">
    <source>
        <dbReference type="EMBL" id="ETV95271.1"/>
    </source>
</evidence>
<feature type="region of interest" description="Disordered" evidence="1">
    <location>
        <begin position="180"/>
        <end position="203"/>
    </location>
</feature>
<feature type="compositionally biased region" description="Polar residues" evidence="1">
    <location>
        <begin position="192"/>
        <end position="201"/>
    </location>
</feature>
<name>A0A024TNR4_9STRA</name>
<evidence type="ECO:0000256" key="1">
    <source>
        <dbReference type="SAM" id="MobiDB-lite"/>
    </source>
</evidence>
<dbReference type="eggNOG" id="ENOG502SBAQ">
    <property type="taxonomic scope" value="Eukaryota"/>
</dbReference>
<reference evidence="2" key="1">
    <citation type="submission" date="2013-12" db="EMBL/GenBank/DDBJ databases">
        <title>The Genome Sequence of Aphanomyces invadans NJM9701.</title>
        <authorList>
            <consortium name="The Broad Institute Genomics Platform"/>
            <person name="Russ C."/>
            <person name="Tyler B."/>
            <person name="van West P."/>
            <person name="Dieguez-Uribeondo J."/>
            <person name="Young S.K."/>
            <person name="Zeng Q."/>
            <person name="Gargeya S."/>
            <person name="Fitzgerald M."/>
            <person name="Abouelleil A."/>
            <person name="Alvarado L."/>
            <person name="Chapman S.B."/>
            <person name="Gainer-Dewar J."/>
            <person name="Goldberg J."/>
            <person name="Griggs A."/>
            <person name="Gujja S."/>
            <person name="Hansen M."/>
            <person name="Howarth C."/>
            <person name="Imamovic A."/>
            <person name="Ireland A."/>
            <person name="Larimer J."/>
            <person name="McCowan C."/>
            <person name="Murphy C."/>
            <person name="Pearson M."/>
            <person name="Poon T.W."/>
            <person name="Priest M."/>
            <person name="Roberts A."/>
            <person name="Saif S."/>
            <person name="Shea T."/>
            <person name="Sykes S."/>
            <person name="Wortman J."/>
            <person name="Nusbaum C."/>
            <person name="Birren B."/>
        </authorList>
    </citation>
    <scope>NUCLEOTIDE SEQUENCE [LARGE SCALE GENOMIC DNA]</scope>
    <source>
        <strain evidence="2">NJM9701</strain>
    </source>
</reference>
<feature type="compositionally biased region" description="Basic and acidic residues" evidence="1">
    <location>
        <begin position="38"/>
        <end position="49"/>
    </location>
</feature>
<feature type="compositionally biased region" description="Polar residues" evidence="1">
    <location>
        <begin position="1"/>
        <end position="10"/>
    </location>
</feature>
<dbReference type="GeneID" id="20088223"/>
<organism evidence="2">
    <name type="scientific">Aphanomyces invadans</name>
    <dbReference type="NCBI Taxonomy" id="157072"/>
    <lineage>
        <taxon>Eukaryota</taxon>
        <taxon>Sar</taxon>
        <taxon>Stramenopiles</taxon>
        <taxon>Oomycota</taxon>
        <taxon>Saprolegniomycetes</taxon>
        <taxon>Saprolegniales</taxon>
        <taxon>Verrucalvaceae</taxon>
        <taxon>Aphanomyces</taxon>
    </lineage>
</organism>
<gene>
    <name evidence="2" type="ORF">H310_11173</name>
</gene>
<dbReference type="VEuPathDB" id="FungiDB:H310_11173"/>
<dbReference type="AlphaFoldDB" id="A0A024TNR4"/>
<accession>A0A024TNR4</accession>